<dbReference type="InParanoid" id="A0A0C3D6J4"/>
<reference evidence="2" key="2">
    <citation type="submission" date="2015-01" db="EMBL/GenBank/DDBJ databases">
        <title>Evolutionary Origins and Diversification of the Mycorrhizal Mutualists.</title>
        <authorList>
            <consortium name="DOE Joint Genome Institute"/>
            <consortium name="Mycorrhizal Genomics Consortium"/>
            <person name="Kohler A."/>
            <person name="Kuo A."/>
            <person name="Nagy L.G."/>
            <person name="Floudas D."/>
            <person name="Copeland A."/>
            <person name="Barry K.W."/>
            <person name="Cichocki N."/>
            <person name="Veneault-Fourrey C."/>
            <person name="LaButti K."/>
            <person name="Lindquist E.A."/>
            <person name="Lipzen A."/>
            <person name="Lundell T."/>
            <person name="Morin E."/>
            <person name="Murat C."/>
            <person name="Riley R."/>
            <person name="Ohm R."/>
            <person name="Sun H."/>
            <person name="Tunlid A."/>
            <person name="Henrissat B."/>
            <person name="Grigoriev I.V."/>
            <person name="Hibbett D.S."/>
            <person name="Martin F."/>
        </authorList>
    </citation>
    <scope>NUCLEOTIDE SEQUENCE [LARGE SCALE GENOMIC DNA]</scope>
    <source>
        <strain evidence="2">Foug A</strain>
    </source>
</reference>
<gene>
    <name evidence="1" type="ORF">SCLCIDRAFT_587379</name>
</gene>
<organism evidence="1 2">
    <name type="scientific">Scleroderma citrinum Foug A</name>
    <dbReference type="NCBI Taxonomy" id="1036808"/>
    <lineage>
        <taxon>Eukaryota</taxon>
        <taxon>Fungi</taxon>
        <taxon>Dikarya</taxon>
        <taxon>Basidiomycota</taxon>
        <taxon>Agaricomycotina</taxon>
        <taxon>Agaricomycetes</taxon>
        <taxon>Agaricomycetidae</taxon>
        <taxon>Boletales</taxon>
        <taxon>Sclerodermatineae</taxon>
        <taxon>Sclerodermataceae</taxon>
        <taxon>Scleroderma</taxon>
    </lineage>
</organism>
<evidence type="ECO:0000313" key="1">
    <source>
        <dbReference type="EMBL" id="KIM52029.1"/>
    </source>
</evidence>
<accession>A0A0C3D6J4</accession>
<reference evidence="1 2" key="1">
    <citation type="submission" date="2014-04" db="EMBL/GenBank/DDBJ databases">
        <authorList>
            <consortium name="DOE Joint Genome Institute"/>
            <person name="Kuo A."/>
            <person name="Kohler A."/>
            <person name="Nagy L.G."/>
            <person name="Floudas D."/>
            <person name="Copeland A."/>
            <person name="Barry K.W."/>
            <person name="Cichocki N."/>
            <person name="Veneault-Fourrey C."/>
            <person name="LaButti K."/>
            <person name="Lindquist E.A."/>
            <person name="Lipzen A."/>
            <person name="Lundell T."/>
            <person name="Morin E."/>
            <person name="Murat C."/>
            <person name="Sun H."/>
            <person name="Tunlid A."/>
            <person name="Henrissat B."/>
            <person name="Grigoriev I.V."/>
            <person name="Hibbett D.S."/>
            <person name="Martin F."/>
            <person name="Nordberg H.P."/>
            <person name="Cantor M.N."/>
            <person name="Hua S.X."/>
        </authorList>
    </citation>
    <scope>NUCLEOTIDE SEQUENCE [LARGE SCALE GENOMIC DNA]</scope>
    <source>
        <strain evidence="1 2">Foug A</strain>
    </source>
</reference>
<dbReference type="AlphaFoldDB" id="A0A0C3D6J4"/>
<sequence length="75" mass="8620">MSNQPAERAPPTRLLRARQRLVNTGFHLGDMSLRTSFHWVRDGWADRLVIKPATVIAHHRSKARCLVFVTQELTT</sequence>
<proteinExistence type="predicted"/>
<keyword evidence="2" id="KW-1185">Reference proteome</keyword>
<name>A0A0C3D6J4_9AGAM</name>
<evidence type="ECO:0000313" key="2">
    <source>
        <dbReference type="Proteomes" id="UP000053989"/>
    </source>
</evidence>
<protein>
    <submittedName>
        <fullName evidence="1">Uncharacterized protein</fullName>
    </submittedName>
</protein>
<dbReference type="EMBL" id="KN822228">
    <property type="protein sequence ID" value="KIM52029.1"/>
    <property type="molecule type" value="Genomic_DNA"/>
</dbReference>
<dbReference type="Proteomes" id="UP000053989">
    <property type="component" value="Unassembled WGS sequence"/>
</dbReference>
<dbReference type="HOGENOM" id="CLU_2672547_0_0_1"/>